<dbReference type="SUPFAM" id="SSF50341">
    <property type="entry name" value="CheW-like"/>
    <property type="match status" value="1"/>
</dbReference>
<keyword evidence="5" id="KW-0808">Transferase</keyword>
<accession>D5RMI6</accession>
<dbReference type="GO" id="GO:0004673">
    <property type="term" value="F:protein histidine kinase activity"/>
    <property type="evidence" value="ECO:0007669"/>
    <property type="project" value="UniProtKB-EC"/>
</dbReference>
<dbReference type="SMART" id="SM00387">
    <property type="entry name" value="HATPase_c"/>
    <property type="match status" value="1"/>
</dbReference>
<evidence type="ECO:0000256" key="6">
    <source>
        <dbReference type="ARBA" id="ARBA00022777"/>
    </source>
</evidence>
<dbReference type="SMART" id="SM00448">
    <property type="entry name" value="REC"/>
    <property type="match status" value="1"/>
</dbReference>
<comment type="caution">
    <text evidence="12">The sequence shown here is derived from an EMBL/GenBank/DDBJ whole genome shotgun (WGS) entry which is preliminary data.</text>
</comment>
<dbReference type="SUPFAM" id="SSF55874">
    <property type="entry name" value="ATPase domain of HSP90 chaperone/DNA topoisomerase II/histidine kinase"/>
    <property type="match status" value="1"/>
</dbReference>
<evidence type="ECO:0000256" key="4">
    <source>
        <dbReference type="ARBA" id="ARBA00022553"/>
    </source>
</evidence>
<evidence type="ECO:0000259" key="10">
    <source>
        <dbReference type="PROSITE" id="PS50110"/>
    </source>
</evidence>
<comment type="catalytic activity">
    <reaction evidence="1">
        <text>ATP + protein L-histidine = ADP + protein N-phospho-L-histidine.</text>
        <dbReference type="EC" id="2.7.13.3"/>
    </reaction>
</comment>
<name>D5RMI6_9PROT</name>
<dbReference type="PROSITE" id="PS50109">
    <property type="entry name" value="HIS_KIN"/>
    <property type="match status" value="1"/>
</dbReference>
<evidence type="ECO:0000259" key="11">
    <source>
        <dbReference type="PROSITE" id="PS50851"/>
    </source>
</evidence>
<evidence type="ECO:0000256" key="2">
    <source>
        <dbReference type="ARBA" id="ARBA00012438"/>
    </source>
</evidence>
<dbReference type="HOGENOM" id="CLU_480258_0_0_5"/>
<dbReference type="FunFam" id="3.30.565.10:FF:000016">
    <property type="entry name" value="Chemotaxis protein CheA, putative"/>
    <property type="match status" value="1"/>
</dbReference>
<dbReference type="EMBL" id="ADVL01000372">
    <property type="protein sequence ID" value="EFH11484.1"/>
    <property type="molecule type" value="Genomic_DNA"/>
</dbReference>
<dbReference type="InterPro" id="IPR005467">
    <property type="entry name" value="His_kinase_dom"/>
</dbReference>
<gene>
    <name evidence="12" type="primary">ppx14</name>
    <name evidence="12" type="ORF">HMPREF0731_2297</name>
</gene>
<proteinExistence type="predicted"/>
<dbReference type="RefSeq" id="WP_007005933.1">
    <property type="nucleotide sequence ID" value="NZ_GG770838.1"/>
</dbReference>
<evidence type="ECO:0000313" key="13">
    <source>
        <dbReference type="Proteomes" id="UP000005324"/>
    </source>
</evidence>
<evidence type="ECO:0000313" key="12">
    <source>
        <dbReference type="EMBL" id="EFH11484.1"/>
    </source>
</evidence>
<keyword evidence="6" id="KW-0418">Kinase</keyword>
<dbReference type="PROSITE" id="PS50851">
    <property type="entry name" value="CHEW"/>
    <property type="match status" value="1"/>
</dbReference>
<feature type="modified residue" description="4-aspartylphosphate" evidence="8">
    <location>
        <position position="409"/>
    </location>
</feature>
<evidence type="ECO:0000259" key="9">
    <source>
        <dbReference type="PROSITE" id="PS50109"/>
    </source>
</evidence>
<dbReference type="Proteomes" id="UP000005324">
    <property type="component" value="Unassembled WGS sequence"/>
</dbReference>
<dbReference type="Gene3D" id="3.30.565.10">
    <property type="entry name" value="Histidine kinase-like ATPase, C-terminal domain"/>
    <property type="match status" value="1"/>
</dbReference>
<evidence type="ECO:0000256" key="3">
    <source>
        <dbReference type="ARBA" id="ARBA00021495"/>
    </source>
</evidence>
<feature type="domain" description="Response regulatory" evidence="10">
    <location>
        <begin position="358"/>
        <end position="476"/>
    </location>
</feature>
<dbReference type="InterPro" id="IPR003594">
    <property type="entry name" value="HATPase_dom"/>
</dbReference>
<feature type="domain" description="Histidine kinase" evidence="9">
    <location>
        <begin position="1"/>
        <end position="193"/>
    </location>
</feature>
<reference evidence="12 13" key="1">
    <citation type="submission" date="2010-04" db="EMBL/GenBank/DDBJ databases">
        <authorList>
            <person name="Qin X."/>
            <person name="Bachman B."/>
            <person name="Battles P."/>
            <person name="Bell A."/>
            <person name="Bess C."/>
            <person name="Bickham C."/>
            <person name="Chaboub L."/>
            <person name="Chen D."/>
            <person name="Coyle M."/>
            <person name="Deiros D.R."/>
            <person name="Dinh H."/>
            <person name="Forbes L."/>
            <person name="Fowler G."/>
            <person name="Francisco L."/>
            <person name="Fu Q."/>
            <person name="Gubbala S."/>
            <person name="Hale W."/>
            <person name="Han Y."/>
            <person name="Hemphill L."/>
            <person name="Highlander S.K."/>
            <person name="Hirani K."/>
            <person name="Hogues M."/>
            <person name="Jackson L."/>
            <person name="Jakkamsetti A."/>
            <person name="Javaid M."/>
            <person name="Jiang H."/>
            <person name="Korchina V."/>
            <person name="Kovar C."/>
            <person name="Lara F."/>
            <person name="Lee S."/>
            <person name="Mata R."/>
            <person name="Mathew T."/>
            <person name="Moen C."/>
            <person name="Morales K."/>
            <person name="Munidasa M."/>
            <person name="Nazareth L."/>
            <person name="Ngo R."/>
            <person name="Nguyen L."/>
            <person name="Okwuonu G."/>
            <person name="Ongeri F."/>
            <person name="Patil S."/>
            <person name="Petrosino J."/>
            <person name="Pham C."/>
            <person name="Pham P."/>
            <person name="Pu L.-L."/>
            <person name="Puazo M."/>
            <person name="Raj R."/>
            <person name="Reid J."/>
            <person name="Rouhana J."/>
            <person name="Saada N."/>
            <person name="Shang Y."/>
            <person name="Simmons D."/>
            <person name="Thornton R."/>
            <person name="Warren J."/>
            <person name="Weissenberger G."/>
            <person name="Zhang J."/>
            <person name="Zhang L."/>
            <person name="Zhou C."/>
            <person name="Zhu D."/>
            <person name="Muzny D."/>
            <person name="Worley K."/>
            <person name="Gibbs R."/>
        </authorList>
    </citation>
    <scope>NUCLEOTIDE SEQUENCE [LARGE SCALE GENOMIC DNA]</scope>
    <source>
        <strain evidence="12 13">ATCC 49957</strain>
    </source>
</reference>
<dbReference type="GO" id="GO:0006935">
    <property type="term" value="P:chemotaxis"/>
    <property type="evidence" value="ECO:0007669"/>
    <property type="project" value="InterPro"/>
</dbReference>
<dbReference type="InterPro" id="IPR036061">
    <property type="entry name" value="CheW-like_dom_sf"/>
</dbReference>
<dbReference type="PANTHER" id="PTHR43395">
    <property type="entry name" value="SENSOR HISTIDINE KINASE CHEA"/>
    <property type="match status" value="1"/>
</dbReference>
<dbReference type="PRINTS" id="PR00344">
    <property type="entry name" value="BCTRLSENSOR"/>
</dbReference>
<dbReference type="InterPro" id="IPR051315">
    <property type="entry name" value="Bact_Chemotaxis_CheA"/>
</dbReference>
<dbReference type="InterPro" id="IPR011006">
    <property type="entry name" value="CheY-like_superfamily"/>
</dbReference>
<keyword evidence="12" id="KW-0378">Hydrolase</keyword>
<dbReference type="Pfam" id="PF01584">
    <property type="entry name" value="CheW"/>
    <property type="match status" value="1"/>
</dbReference>
<dbReference type="GO" id="GO:0000160">
    <property type="term" value="P:phosphorelay signal transduction system"/>
    <property type="evidence" value="ECO:0007669"/>
    <property type="project" value="InterPro"/>
</dbReference>
<protein>
    <recommendedName>
        <fullName evidence="3">Chemotaxis protein CheA</fullName>
        <ecNumber evidence="2">2.7.13.3</ecNumber>
    </recommendedName>
</protein>
<dbReference type="SMART" id="SM00260">
    <property type="entry name" value="CheW"/>
    <property type="match status" value="1"/>
</dbReference>
<dbReference type="OrthoDB" id="9803176at2"/>
<dbReference type="Pfam" id="PF00072">
    <property type="entry name" value="Response_reg"/>
    <property type="match status" value="1"/>
</dbReference>
<evidence type="ECO:0000256" key="1">
    <source>
        <dbReference type="ARBA" id="ARBA00000085"/>
    </source>
</evidence>
<evidence type="ECO:0000256" key="5">
    <source>
        <dbReference type="ARBA" id="ARBA00022679"/>
    </source>
</evidence>
<evidence type="ECO:0000256" key="7">
    <source>
        <dbReference type="ARBA" id="ARBA00035100"/>
    </source>
</evidence>
<feature type="domain" description="CheW-like" evidence="11">
    <location>
        <begin position="195"/>
        <end position="335"/>
    </location>
</feature>
<feature type="non-terminal residue" evidence="12">
    <location>
        <position position="1"/>
    </location>
</feature>
<dbReference type="PANTHER" id="PTHR43395:SF1">
    <property type="entry name" value="CHEMOTAXIS PROTEIN CHEA"/>
    <property type="match status" value="1"/>
</dbReference>
<dbReference type="SUPFAM" id="SSF52172">
    <property type="entry name" value="CheY-like"/>
    <property type="match status" value="1"/>
</dbReference>
<dbReference type="PROSITE" id="PS50110">
    <property type="entry name" value="RESPONSE_REGULATORY"/>
    <property type="match status" value="1"/>
</dbReference>
<dbReference type="Gene3D" id="3.40.50.2300">
    <property type="match status" value="1"/>
</dbReference>
<dbReference type="AlphaFoldDB" id="D5RMI6"/>
<sequence>ERISLVPAETVLGSLGRMVRELAREAGRTVAVRMEGLDLQADRRVLQALKDPVTHLLRNAIGHGLESAEQRARLGKPVEAEVALLLRAQGGLLRLSVLDDGRGPDLARIEAIAVQRGLLPPRPADQPPPPPERLLALVFEPGFSTAPEVDRLSGRGMGLSVVAEVARSLRGGATLRPRRPAGTEVEIAVPFSAARQPVLLVEAGGVPYALPSHGVERLLRLPVAAVETVESQPVLRIESGGRDVIAPVIALPALLGHPTAPIPVEAGHVKAVLLRSGERRCALAVEAMQDVRTLMVERLEAPGVDPALVVGVALQEGEVPALVLSPEGLVARWLREEGRLAGAGLGLAPAEQAKPAATILVVDDSITTRTLEKSILEAQGFRVLLSVDGLDALNLLRGGEAVVDLVVADVEMPRMDGFGLLQALKTDPRLAAIPVILMTSRADPEDVRRGLDLGAGAYITKQKFDQRELLATIGQML</sequence>
<keyword evidence="4 8" id="KW-0597">Phosphoprotein</keyword>
<dbReference type="InterPro" id="IPR002545">
    <property type="entry name" value="CheW-lke_dom"/>
</dbReference>
<dbReference type="Pfam" id="PF02518">
    <property type="entry name" value="HATPase_c"/>
    <property type="match status" value="1"/>
</dbReference>
<dbReference type="InterPro" id="IPR004358">
    <property type="entry name" value="Sig_transdc_His_kin-like_C"/>
</dbReference>
<dbReference type="InterPro" id="IPR036890">
    <property type="entry name" value="HATPase_C_sf"/>
</dbReference>
<comment type="function">
    <text evidence="7">Involved in the transmission of sensory signals from the chemoreceptors to the flagellar motors. CheA is autophosphorylated; it can transfer its phosphate group to either CheB or CheY.</text>
</comment>
<organism evidence="12 13">
    <name type="scientific">Pseudoroseomonas cervicalis ATCC 49957</name>
    <dbReference type="NCBI Taxonomy" id="525371"/>
    <lineage>
        <taxon>Bacteria</taxon>
        <taxon>Pseudomonadati</taxon>
        <taxon>Pseudomonadota</taxon>
        <taxon>Alphaproteobacteria</taxon>
        <taxon>Acetobacterales</taxon>
        <taxon>Roseomonadaceae</taxon>
        <taxon>Roseomonas</taxon>
    </lineage>
</organism>
<dbReference type="GO" id="GO:0016787">
    <property type="term" value="F:hydrolase activity"/>
    <property type="evidence" value="ECO:0007669"/>
    <property type="project" value="UniProtKB-KW"/>
</dbReference>
<keyword evidence="13" id="KW-1185">Reference proteome</keyword>
<evidence type="ECO:0000256" key="8">
    <source>
        <dbReference type="PROSITE-ProRule" id="PRU00169"/>
    </source>
</evidence>
<dbReference type="InterPro" id="IPR001789">
    <property type="entry name" value="Sig_transdc_resp-reg_receiver"/>
</dbReference>
<dbReference type="EC" id="2.7.13.3" evidence="2"/>